<reference evidence="1 2" key="1">
    <citation type="journal article" date="2011" name="Int. J. Syst. Evol. Microbiol.">
        <title>Allobacillus halotolerans gen. nov., sp. nov. isolated from shrimp paste.</title>
        <authorList>
            <person name="Sheu S.Y."/>
            <person name="Arun A.B."/>
            <person name="Jiang S.R."/>
            <person name="Young C.C."/>
            <person name="Chen W.M."/>
        </authorList>
    </citation>
    <scope>NUCLEOTIDE SEQUENCE [LARGE SCALE GENOMIC DNA]</scope>
    <source>
        <strain evidence="1 2">LMG 24826</strain>
    </source>
</reference>
<gene>
    <name evidence="1" type="ORF">KQ486_00495</name>
</gene>
<name>A0ABS6GJS3_9BACI</name>
<dbReference type="Proteomes" id="UP000812672">
    <property type="component" value="Unassembled WGS sequence"/>
</dbReference>
<organism evidence="1 2">
    <name type="scientific">Allobacillus halotolerans</name>
    <dbReference type="NCBI Taxonomy" id="570278"/>
    <lineage>
        <taxon>Bacteria</taxon>
        <taxon>Bacillati</taxon>
        <taxon>Bacillota</taxon>
        <taxon>Bacilli</taxon>
        <taxon>Bacillales</taxon>
        <taxon>Bacillaceae</taxon>
        <taxon>Allobacillus</taxon>
    </lineage>
</organism>
<comment type="caution">
    <text evidence="1">The sequence shown here is derived from an EMBL/GenBank/DDBJ whole genome shotgun (WGS) entry which is preliminary data.</text>
</comment>
<dbReference type="EMBL" id="JAHLZF010000001">
    <property type="protein sequence ID" value="MBU6079489.1"/>
    <property type="molecule type" value="Genomic_DNA"/>
</dbReference>
<dbReference type="RefSeq" id="WP_216686490.1">
    <property type="nucleotide sequence ID" value="NZ_CAUPKR010000001.1"/>
</dbReference>
<accession>A0ABS6GJS3</accession>
<evidence type="ECO:0000313" key="1">
    <source>
        <dbReference type="EMBL" id="MBU6079489.1"/>
    </source>
</evidence>
<keyword evidence="2" id="KW-1185">Reference proteome</keyword>
<protein>
    <recommendedName>
        <fullName evidence="3">Metal-dependent hydrolase, beta-lactamase superfamily II</fullName>
    </recommendedName>
</protein>
<evidence type="ECO:0008006" key="3">
    <source>
        <dbReference type="Google" id="ProtNLM"/>
    </source>
</evidence>
<sequence>MKLILALLIGITSFPLFQTDHNDELIYYPLNEGNIAFLKVNETDIYLFNTGHELDRQQILNQLDQWDDYTIRGIVITKIDEHNCGNLTFLTKKYSVDQLIIPERSKTCTVNQKDVQVIDLSKEKSVHFNDEYQVKYYPSKHGITGNLELKRDNFSAYWYETSSVKQYSDRTTVVYVPSYIYESDLDIGFLDKLDPRVAVIQEKAKKKQMRLLNDVFSKEWIEAFFLTNQLSVHIELGNNPYRIFLVRR</sequence>
<evidence type="ECO:0000313" key="2">
    <source>
        <dbReference type="Proteomes" id="UP000812672"/>
    </source>
</evidence>
<proteinExistence type="predicted"/>